<comment type="subcellular location">
    <subcellularLocation>
        <location evidence="1">Cell membrane</location>
        <topology evidence="1">Multi-pass membrane protein</topology>
    </subcellularLocation>
</comment>
<reference evidence="9" key="1">
    <citation type="submission" date="2016-05" db="EMBL/GenBank/DDBJ databases">
        <title>Paenibacillus oryzae. sp. nov., isolated from the rice root.</title>
        <authorList>
            <person name="Zhang J."/>
            <person name="Zhang X."/>
        </authorList>
    </citation>
    <scope>NUCLEOTIDE SEQUENCE [LARGE SCALE GENOMIC DNA]</scope>
    <source>
        <strain evidence="9">KCTC13222</strain>
    </source>
</reference>
<accession>A0A1C1A1I1</accession>
<dbReference type="SUPFAM" id="SSF161098">
    <property type="entry name" value="MetI-like"/>
    <property type="match status" value="1"/>
</dbReference>
<sequence length="147" mass="16683">MISKEFLHRCRNGGDQYDDLRCKQNSKRGAFAKLDIKMGESAHMDGAYSSEIITNMIIPLSRPVLFVVGLFAFRKNWNSLLWPLVATNRISRRTITAGLTVAQRTFENEFTLVNTITVMSAIILLIIFIFVQKYFTEGLSISSALKE</sequence>
<evidence type="ECO:0000256" key="2">
    <source>
        <dbReference type="ARBA" id="ARBA00022448"/>
    </source>
</evidence>
<dbReference type="AlphaFoldDB" id="A0A1C1A1I1"/>
<dbReference type="Proteomes" id="UP000093309">
    <property type="component" value="Unassembled WGS sequence"/>
</dbReference>
<evidence type="ECO:0000256" key="4">
    <source>
        <dbReference type="ARBA" id="ARBA00022692"/>
    </source>
</evidence>
<protein>
    <submittedName>
        <fullName evidence="8">Uncharacterized protein</fullName>
    </submittedName>
</protein>
<keyword evidence="4 7" id="KW-0812">Transmembrane</keyword>
<dbReference type="PANTHER" id="PTHR43744:SF8">
    <property type="entry name" value="SN-GLYCEROL-3-PHOSPHATE TRANSPORT SYSTEM PERMEASE PROTEIN UGPE"/>
    <property type="match status" value="1"/>
</dbReference>
<keyword evidence="3" id="KW-1003">Cell membrane</keyword>
<evidence type="ECO:0000256" key="1">
    <source>
        <dbReference type="ARBA" id="ARBA00004651"/>
    </source>
</evidence>
<dbReference type="GO" id="GO:0005886">
    <property type="term" value="C:plasma membrane"/>
    <property type="evidence" value="ECO:0007669"/>
    <property type="project" value="UniProtKB-SubCell"/>
</dbReference>
<evidence type="ECO:0000256" key="6">
    <source>
        <dbReference type="ARBA" id="ARBA00023136"/>
    </source>
</evidence>
<dbReference type="PANTHER" id="PTHR43744">
    <property type="entry name" value="ABC TRANSPORTER PERMEASE PROTEIN MG189-RELATED-RELATED"/>
    <property type="match status" value="1"/>
</dbReference>
<evidence type="ECO:0000256" key="7">
    <source>
        <dbReference type="SAM" id="Phobius"/>
    </source>
</evidence>
<dbReference type="STRING" id="512399.A8709_26600"/>
<dbReference type="OrthoDB" id="9794684at2"/>
<name>A0A1C1A1I1_9BACL</name>
<organism evidence="8 9">
    <name type="scientific">Paenibacillus pectinilyticus</name>
    <dbReference type="NCBI Taxonomy" id="512399"/>
    <lineage>
        <taxon>Bacteria</taxon>
        <taxon>Bacillati</taxon>
        <taxon>Bacillota</taxon>
        <taxon>Bacilli</taxon>
        <taxon>Bacillales</taxon>
        <taxon>Paenibacillaceae</taxon>
        <taxon>Paenibacillus</taxon>
    </lineage>
</organism>
<proteinExistence type="predicted"/>
<evidence type="ECO:0000256" key="3">
    <source>
        <dbReference type="ARBA" id="ARBA00022475"/>
    </source>
</evidence>
<dbReference type="Gene3D" id="1.10.3720.10">
    <property type="entry name" value="MetI-like"/>
    <property type="match status" value="1"/>
</dbReference>
<keyword evidence="9" id="KW-1185">Reference proteome</keyword>
<keyword evidence="2" id="KW-0813">Transport</keyword>
<evidence type="ECO:0000313" key="9">
    <source>
        <dbReference type="Proteomes" id="UP000093309"/>
    </source>
</evidence>
<evidence type="ECO:0000313" key="8">
    <source>
        <dbReference type="EMBL" id="OCT14387.1"/>
    </source>
</evidence>
<dbReference type="InterPro" id="IPR035906">
    <property type="entry name" value="MetI-like_sf"/>
</dbReference>
<dbReference type="EMBL" id="LYPC01000020">
    <property type="protein sequence ID" value="OCT14387.1"/>
    <property type="molecule type" value="Genomic_DNA"/>
</dbReference>
<feature type="transmembrane region" description="Helical" evidence="7">
    <location>
        <begin position="110"/>
        <end position="131"/>
    </location>
</feature>
<comment type="caution">
    <text evidence="8">The sequence shown here is derived from an EMBL/GenBank/DDBJ whole genome shotgun (WGS) entry which is preliminary data.</text>
</comment>
<evidence type="ECO:0000256" key="5">
    <source>
        <dbReference type="ARBA" id="ARBA00022989"/>
    </source>
</evidence>
<gene>
    <name evidence="8" type="ORF">A8709_26600</name>
</gene>
<keyword evidence="5 7" id="KW-1133">Transmembrane helix</keyword>
<keyword evidence="6 7" id="KW-0472">Membrane</keyword>